<organism evidence="1 2">
    <name type="scientific">Erwinia phage Faunus</name>
    <dbReference type="NCBI Taxonomy" id="2182346"/>
    <lineage>
        <taxon>Viruses</taxon>
        <taxon>Duplodnaviria</taxon>
        <taxon>Heunggongvirae</taxon>
        <taxon>Uroviricota</taxon>
        <taxon>Caudoviricetes</taxon>
        <taxon>Chaseviridae</taxon>
        <taxon>Cleopatravirinae</taxon>
        <taxon>Faunusvirus</taxon>
        <taxon>Faunusvirus faunus</taxon>
    </lineage>
</organism>
<evidence type="ECO:0000313" key="2">
    <source>
        <dbReference type="Proteomes" id="UP000246222"/>
    </source>
</evidence>
<name>A0A2U8UWN8_9CAUD</name>
<keyword evidence="2" id="KW-1185">Reference proteome</keyword>
<dbReference type="RefSeq" id="YP_009802108.1">
    <property type="nucleotide sequence ID" value="NC_047978.1"/>
</dbReference>
<reference evidence="1 2" key="1">
    <citation type="submission" date="2018-04" db="EMBL/GenBank/DDBJ databases">
        <title>Phage therapy in agriculture - a green tech approach to combat plant pathogenic bacteria.</title>
        <authorList>
            <person name="Djurhuus A.M."/>
            <person name="Carstens A.B."/>
            <person name="Hansen L.H."/>
        </authorList>
    </citation>
    <scope>NUCLEOTIDE SEQUENCE [LARGE SCALE GENOMIC DNA]</scope>
</reference>
<dbReference type="EMBL" id="MH191398">
    <property type="protein sequence ID" value="AWN08598.1"/>
    <property type="molecule type" value="Genomic_DNA"/>
</dbReference>
<accession>A0A2U8UWN8</accession>
<proteinExistence type="predicted"/>
<dbReference type="Proteomes" id="UP000246222">
    <property type="component" value="Segment"/>
</dbReference>
<protein>
    <submittedName>
        <fullName evidence="1">Uncharacterized protein</fullName>
    </submittedName>
</protein>
<dbReference type="GeneID" id="54992642"/>
<sequence length="62" mass="6680">MKIVTKDGWVIEVLSTCGIVGIDTYSDTSQDSCEVHCAQLTNEQALIIAAALNKAVQDNIKL</sequence>
<evidence type="ECO:0000313" key="1">
    <source>
        <dbReference type="EMBL" id="AWN08598.1"/>
    </source>
</evidence>
<dbReference type="KEGG" id="vg:54992642"/>